<keyword evidence="1" id="KW-0285">Flavoprotein</keyword>
<accession>A0A5N5D1C5</accession>
<evidence type="ECO:0000256" key="4">
    <source>
        <dbReference type="ARBA" id="ARBA00023002"/>
    </source>
</evidence>
<dbReference type="OrthoDB" id="66881at2759"/>
<dbReference type="AlphaFoldDB" id="A0A5N5D1C5"/>
<keyword evidence="7" id="KW-1185">Reference proteome</keyword>
<keyword evidence="3" id="KW-0521">NADP</keyword>
<gene>
    <name evidence="6" type="primary">CHMO</name>
    <name evidence="6" type="ORF">DBV05_g9902</name>
</gene>
<dbReference type="PANTHER" id="PTHR43098">
    <property type="entry name" value="L-ORNITHINE N(5)-MONOOXYGENASE-RELATED"/>
    <property type="match status" value="1"/>
</dbReference>
<protein>
    <submittedName>
        <fullName evidence="6">Cyclohexanone 1,2-monooxygenase</fullName>
    </submittedName>
</protein>
<dbReference type="GO" id="GO:0050660">
    <property type="term" value="F:flavin adenine dinucleotide binding"/>
    <property type="evidence" value="ECO:0007669"/>
    <property type="project" value="InterPro"/>
</dbReference>
<evidence type="ECO:0000313" key="6">
    <source>
        <dbReference type="EMBL" id="KAB2571468.1"/>
    </source>
</evidence>
<dbReference type="GO" id="GO:0050661">
    <property type="term" value="F:NADP binding"/>
    <property type="evidence" value="ECO:0007669"/>
    <property type="project" value="InterPro"/>
</dbReference>
<reference evidence="6 7" key="1">
    <citation type="journal article" date="2019" name="Sci. Rep.">
        <title>A multi-omics analysis of the grapevine pathogen Lasiodiplodia theobromae reveals that temperature affects the expression of virulence- and pathogenicity-related genes.</title>
        <authorList>
            <person name="Felix C."/>
            <person name="Meneses R."/>
            <person name="Goncalves M.F.M."/>
            <person name="Tilleman L."/>
            <person name="Duarte A.S."/>
            <person name="Jorrin-Novo J.V."/>
            <person name="Van de Peer Y."/>
            <person name="Deforce D."/>
            <person name="Van Nieuwerburgh F."/>
            <person name="Esteves A.C."/>
            <person name="Alves A."/>
        </authorList>
    </citation>
    <scope>NUCLEOTIDE SEQUENCE [LARGE SCALE GENOMIC DNA]</scope>
    <source>
        <strain evidence="6 7">LA-SOL3</strain>
    </source>
</reference>
<dbReference type="Proteomes" id="UP000325902">
    <property type="component" value="Unassembled WGS sequence"/>
</dbReference>
<keyword evidence="4" id="KW-0560">Oxidoreductase</keyword>
<evidence type="ECO:0000256" key="3">
    <source>
        <dbReference type="ARBA" id="ARBA00022857"/>
    </source>
</evidence>
<dbReference type="Gene3D" id="3.50.50.60">
    <property type="entry name" value="FAD/NAD(P)-binding domain"/>
    <property type="match status" value="2"/>
</dbReference>
<sequence>MPEIHVDALIVGAGLGGIYQCYRLRQLGLVPKVIDMAGDVGGTWYWNRYPGAMSDTESYLYRFSWDAEDLQTYPWTHHYLQQSEILAYIHHVVDKHDLRKHIQFNTEMVSAEWIEARQHWRVECATGDVFIARYLVTALGLLSKRNFPDIPGIADFQGVLMHTVSWNPIDLSGKRVGVIGNGSTGTQLMTAIAPVVKQLVSFQRHPQYSVPNGNKPVSPEYRKWVNDHYDEIWKQAFESSTAFGVVESTRPTMSVSAEERQKIFQELWDQGNGFRFMFGGFGDITTSEEANEEACRFIRQKIAEIVKDPVKAKALQPTDYYAKRPLCNNGYYEIFNRDNVDLVDLKATPIAEITAGGIRTSETLHELDVIVFATGFDAIDGNYTRICIRGLRETIKEHWDSGATSYLGLSVAGFPNFFMISGPQGPFCNIPPAIESFVDFITAAIQLAEQNRLQGGRVLLLEPSLDAESEWGKLCDRLTEGSLFKKTSSWIFGTNVSGRQERTKFYFGGLKQYREQPISHAQRQKPHKNHSRIIHIPPVGGTVVGILNNTSWQPTHTTATQFTTSPTPRPHLHLASLTRPRPSATSDSATGTPYDAAMLITPTDTNAVNADSDPMLTSPSSACTSVDSAAARTGVAVRGDTCWKKREKGSAPSRAKAQVQREAAVERDRALRKTRRAMRRESARPPAALSRTRV</sequence>
<dbReference type="InterPro" id="IPR020946">
    <property type="entry name" value="Flavin_mOase-like"/>
</dbReference>
<feature type="region of interest" description="Disordered" evidence="5">
    <location>
        <begin position="645"/>
        <end position="694"/>
    </location>
</feature>
<evidence type="ECO:0000256" key="2">
    <source>
        <dbReference type="ARBA" id="ARBA00022827"/>
    </source>
</evidence>
<keyword evidence="2" id="KW-0274">FAD</keyword>
<evidence type="ECO:0000256" key="1">
    <source>
        <dbReference type="ARBA" id="ARBA00022630"/>
    </source>
</evidence>
<dbReference type="InterPro" id="IPR036188">
    <property type="entry name" value="FAD/NAD-bd_sf"/>
</dbReference>
<evidence type="ECO:0000256" key="5">
    <source>
        <dbReference type="SAM" id="MobiDB-lite"/>
    </source>
</evidence>
<dbReference type="EMBL" id="VCHE01000101">
    <property type="protein sequence ID" value="KAB2571468.1"/>
    <property type="molecule type" value="Genomic_DNA"/>
</dbReference>
<keyword evidence="6" id="KW-0503">Monooxygenase</keyword>
<organism evidence="6 7">
    <name type="scientific">Lasiodiplodia theobromae</name>
    <dbReference type="NCBI Taxonomy" id="45133"/>
    <lineage>
        <taxon>Eukaryota</taxon>
        <taxon>Fungi</taxon>
        <taxon>Dikarya</taxon>
        <taxon>Ascomycota</taxon>
        <taxon>Pezizomycotina</taxon>
        <taxon>Dothideomycetes</taxon>
        <taxon>Dothideomycetes incertae sedis</taxon>
        <taxon>Botryosphaeriales</taxon>
        <taxon>Botryosphaeriaceae</taxon>
        <taxon>Lasiodiplodia</taxon>
    </lineage>
</organism>
<dbReference type="SUPFAM" id="SSF51905">
    <property type="entry name" value="FAD/NAD(P)-binding domain"/>
    <property type="match status" value="2"/>
</dbReference>
<comment type="caution">
    <text evidence="6">The sequence shown here is derived from an EMBL/GenBank/DDBJ whole genome shotgun (WGS) entry which is preliminary data.</text>
</comment>
<dbReference type="GO" id="GO:0004499">
    <property type="term" value="F:N,N-dimethylaniline monooxygenase activity"/>
    <property type="evidence" value="ECO:0007669"/>
    <property type="project" value="InterPro"/>
</dbReference>
<dbReference type="InterPro" id="IPR050775">
    <property type="entry name" value="FAD-binding_Monooxygenases"/>
</dbReference>
<name>A0A5N5D1C5_9PEZI</name>
<dbReference type="PANTHER" id="PTHR43098:SF5">
    <property type="entry name" value="DUAL-FUNCTIONAL MONOOXYGENASE_METHYLTRANSFERASE PSOF"/>
    <property type="match status" value="1"/>
</dbReference>
<evidence type="ECO:0000313" key="7">
    <source>
        <dbReference type="Proteomes" id="UP000325902"/>
    </source>
</evidence>
<dbReference type="Pfam" id="PF00743">
    <property type="entry name" value="FMO-like"/>
    <property type="match status" value="1"/>
</dbReference>
<proteinExistence type="predicted"/>